<dbReference type="EMBL" id="CAKXZT010000130">
    <property type="protein sequence ID" value="CAH2402745.1"/>
    <property type="molecule type" value="Genomic_DNA"/>
</dbReference>
<dbReference type="Proteomes" id="UP001153050">
    <property type="component" value="Unassembled WGS sequence"/>
</dbReference>
<evidence type="ECO:0000313" key="1">
    <source>
        <dbReference type="EMBL" id="CAH2402745.1"/>
    </source>
</evidence>
<keyword evidence="2" id="KW-1185">Reference proteome</keyword>
<organism evidence="1 2">
    <name type="scientific">Mesorhizobium escarrei</name>
    <dbReference type="NCBI Taxonomy" id="666018"/>
    <lineage>
        <taxon>Bacteria</taxon>
        <taxon>Pseudomonadati</taxon>
        <taxon>Pseudomonadota</taxon>
        <taxon>Alphaproteobacteria</taxon>
        <taxon>Hyphomicrobiales</taxon>
        <taxon>Phyllobacteriaceae</taxon>
        <taxon>Mesorhizobium</taxon>
    </lineage>
</organism>
<accession>A0ABN8JXJ6</accession>
<evidence type="ECO:0000313" key="2">
    <source>
        <dbReference type="Proteomes" id="UP001153050"/>
    </source>
</evidence>
<sequence>MPSAIPAGMFSSSEIRKHRDTIAEFCDAAADFLDWVFADHKAFYAKWAVSKYYGNRKPEHRTRELRIKELRKFGKPAFLVDQQVATACILLAMQAVEQGLNATGMGNTWKKINNQLKIDQKFYGTDLQMMLQQLGWKIYYWNPDPSKNAQWDAEDQQLNPLKPPRKWMPVWGGHALRYASVKNRGVYHDSKVDNSTELVGFKKTQPAAFANVPIFVGIAHAGYHVFPGRRGEVVEAHSMRQMIAKDNIEFSPFNPLATGGGPRWTRSEKYRSGLIAVPFDF</sequence>
<dbReference type="RefSeq" id="WP_254019299.1">
    <property type="nucleotide sequence ID" value="NZ_CAKXZT010000130.1"/>
</dbReference>
<gene>
    <name evidence="1" type="ORF">MES5069_350032</name>
</gene>
<name>A0ABN8JXJ6_9HYPH</name>
<comment type="caution">
    <text evidence="1">The sequence shown here is derived from an EMBL/GenBank/DDBJ whole genome shotgun (WGS) entry which is preliminary data.</text>
</comment>
<reference evidence="1 2" key="1">
    <citation type="submission" date="2022-03" db="EMBL/GenBank/DDBJ databases">
        <authorList>
            <person name="Brunel B."/>
        </authorList>
    </citation>
    <scope>NUCLEOTIDE SEQUENCE [LARGE SCALE GENOMIC DNA]</scope>
    <source>
        <strain evidence="1">STM5069sample</strain>
    </source>
</reference>
<protein>
    <submittedName>
        <fullName evidence="1">Uncharacterized protein</fullName>
    </submittedName>
</protein>
<proteinExistence type="predicted"/>